<name>A0A3B0VFQ9_9ZZZZ</name>
<dbReference type="AlphaFoldDB" id="A0A3B0VFQ9"/>
<proteinExistence type="predicted"/>
<sequence>MPFTATRLNLWVTGPNEDGETAFVIDPTLSDVNIPYNVEKFKFEGGNFIPEATYTYVVQPFNANNEIICTTQGTFVP</sequence>
<gene>
    <name evidence="1" type="ORF">MNBD_CHLOROFLEXI01-2035</name>
</gene>
<organism evidence="1">
    <name type="scientific">hydrothermal vent metagenome</name>
    <dbReference type="NCBI Taxonomy" id="652676"/>
    <lineage>
        <taxon>unclassified sequences</taxon>
        <taxon>metagenomes</taxon>
        <taxon>ecological metagenomes</taxon>
    </lineage>
</organism>
<dbReference type="EMBL" id="UOEU01000856">
    <property type="protein sequence ID" value="VAW41751.1"/>
    <property type="molecule type" value="Genomic_DNA"/>
</dbReference>
<evidence type="ECO:0000313" key="1">
    <source>
        <dbReference type="EMBL" id="VAW41751.1"/>
    </source>
</evidence>
<accession>A0A3B0VFQ9</accession>
<protein>
    <submittedName>
        <fullName evidence="1">Uncharacterized protein</fullName>
    </submittedName>
</protein>
<reference evidence="1" key="1">
    <citation type="submission" date="2018-06" db="EMBL/GenBank/DDBJ databases">
        <authorList>
            <person name="Zhirakovskaya E."/>
        </authorList>
    </citation>
    <scope>NUCLEOTIDE SEQUENCE</scope>
</reference>